<reference evidence="1" key="1">
    <citation type="submission" date="2021-06" db="EMBL/GenBank/DDBJ databases">
        <authorList>
            <person name="Kallberg Y."/>
            <person name="Tangrot J."/>
            <person name="Rosling A."/>
        </authorList>
    </citation>
    <scope>NUCLEOTIDE SEQUENCE</scope>
    <source>
        <strain evidence="1">AU212A</strain>
    </source>
</reference>
<sequence length="108" mass="12428">SINDWNIILELIHKYERASNTVINKEKITLAPLTTNVQKINLTSETNLNKISEDGNIIVLGYTVDTRGNSKKNLWKNMISKIKKLTEKYSQQNLSFKRRILIANSLLL</sequence>
<evidence type="ECO:0000313" key="1">
    <source>
        <dbReference type="EMBL" id="CAG8629295.1"/>
    </source>
</evidence>
<feature type="non-terminal residue" evidence="1">
    <location>
        <position position="1"/>
    </location>
</feature>
<feature type="non-terminal residue" evidence="1">
    <location>
        <position position="108"/>
    </location>
</feature>
<gene>
    <name evidence="1" type="ORF">SCALOS_LOCUS7910</name>
</gene>
<accession>A0ACA9N5M1</accession>
<proteinExistence type="predicted"/>
<dbReference type="Proteomes" id="UP000789860">
    <property type="component" value="Unassembled WGS sequence"/>
</dbReference>
<organism evidence="1 2">
    <name type="scientific">Scutellospora calospora</name>
    <dbReference type="NCBI Taxonomy" id="85575"/>
    <lineage>
        <taxon>Eukaryota</taxon>
        <taxon>Fungi</taxon>
        <taxon>Fungi incertae sedis</taxon>
        <taxon>Mucoromycota</taxon>
        <taxon>Glomeromycotina</taxon>
        <taxon>Glomeromycetes</taxon>
        <taxon>Diversisporales</taxon>
        <taxon>Gigasporaceae</taxon>
        <taxon>Scutellospora</taxon>
    </lineage>
</organism>
<evidence type="ECO:0000313" key="2">
    <source>
        <dbReference type="Proteomes" id="UP000789860"/>
    </source>
</evidence>
<dbReference type="EMBL" id="CAJVPM010019332">
    <property type="protein sequence ID" value="CAG8629295.1"/>
    <property type="molecule type" value="Genomic_DNA"/>
</dbReference>
<keyword evidence="2" id="KW-1185">Reference proteome</keyword>
<name>A0ACA9N5M1_9GLOM</name>
<comment type="caution">
    <text evidence="1">The sequence shown here is derived from an EMBL/GenBank/DDBJ whole genome shotgun (WGS) entry which is preliminary data.</text>
</comment>
<protein>
    <submittedName>
        <fullName evidence="1">3869_t:CDS:1</fullName>
    </submittedName>
</protein>